<dbReference type="KEGG" id="elio:KO353_07690"/>
<dbReference type="InterPro" id="IPR015223">
    <property type="entry name" value="MipZ"/>
</dbReference>
<keyword evidence="2" id="KW-1185">Reference proteome</keyword>
<evidence type="ECO:0000313" key="2">
    <source>
        <dbReference type="Proteomes" id="UP000694001"/>
    </source>
</evidence>
<accession>A0A975U5Q1</accession>
<dbReference type="CDD" id="cd02042">
    <property type="entry name" value="ParAB_family"/>
    <property type="match status" value="1"/>
</dbReference>
<organism evidence="1 2">
    <name type="scientific">Elioraea tepida</name>
    <dbReference type="NCBI Taxonomy" id="2843330"/>
    <lineage>
        <taxon>Bacteria</taxon>
        <taxon>Pseudomonadati</taxon>
        <taxon>Pseudomonadota</taxon>
        <taxon>Alphaproteobacteria</taxon>
        <taxon>Acetobacterales</taxon>
        <taxon>Elioraeaceae</taxon>
        <taxon>Elioraea</taxon>
    </lineage>
</organism>
<name>A0A975U5Q1_9PROT</name>
<dbReference type="AlphaFoldDB" id="A0A975U5Q1"/>
<proteinExistence type="predicted"/>
<dbReference type="Proteomes" id="UP000694001">
    <property type="component" value="Chromosome"/>
</dbReference>
<evidence type="ECO:0000313" key="1">
    <source>
        <dbReference type="EMBL" id="QXM26059.1"/>
    </source>
</evidence>
<dbReference type="PANTHER" id="PTHR13696:SF96">
    <property type="entry name" value="COBQ_COBB_MIND_PARA NUCLEOTIDE BINDING DOMAIN-CONTAINING PROTEIN"/>
    <property type="match status" value="1"/>
</dbReference>
<sequence>MARLGVEQRAHVIVFGNEKGGSGKSTAAMHVIVALAREGYRVGAIDLDVRQATLSRHLEARAAFAARKGIPLPLPELRSVPASSADRRADAEAEEERALGEALAALSPGNDFVVIDCPGADTHLSRLAHARADTLITPINDSFVDFSMLARVDPENHAVVSPSVYSEMVWEARKARFRRDRGRLDWIVMRNRLGAAEARNKKDVGATLEILARRIGFRTVRGFGERVIFRELYLQGLTLMDVKEAGIGIAFSMSHVAARQEVRSLVAAIRKGPPGDVWRLGAAGASSGPGSLAPADDAA</sequence>
<protein>
    <submittedName>
        <fullName evidence="1">Division plane positioning ATPase MipZ</fullName>
    </submittedName>
</protein>
<gene>
    <name evidence="1" type="ORF">KO353_07690</name>
</gene>
<dbReference type="InterPro" id="IPR050678">
    <property type="entry name" value="DNA_Partitioning_ATPase"/>
</dbReference>
<dbReference type="RefSeq" id="WP_218287110.1">
    <property type="nucleotide sequence ID" value="NZ_CP076448.1"/>
</dbReference>
<reference evidence="1" key="1">
    <citation type="submission" date="2021-06" db="EMBL/GenBank/DDBJ databases">
        <title>Elioraea tepida, sp. nov., a moderately thermophilic aerobic anoxygenic phototrophic bacterium isolated from an alkaline siliceous hot spring mat community in Yellowstone National Park, WY, USA.</title>
        <authorList>
            <person name="Saini M.K."/>
            <person name="Yoshida S."/>
            <person name="Sebastian A."/>
            <person name="Hirose S."/>
            <person name="Hara E."/>
            <person name="Tamaki H."/>
            <person name="Soulier N.T."/>
            <person name="Albert I."/>
            <person name="Hanada S."/>
            <person name="Bryant D.A."/>
            <person name="Tank M."/>
        </authorList>
    </citation>
    <scope>NUCLEOTIDE SEQUENCE</scope>
    <source>
        <strain evidence="1">MS-P2</strain>
    </source>
</reference>
<dbReference type="PANTHER" id="PTHR13696">
    <property type="entry name" value="P-LOOP CONTAINING NUCLEOSIDE TRIPHOSPHATE HYDROLASE"/>
    <property type="match status" value="1"/>
</dbReference>
<dbReference type="EMBL" id="CP076448">
    <property type="protein sequence ID" value="QXM26059.1"/>
    <property type="molecule type" value="Genomic_DNA"/>
</dbReference>
<dbReference type="Pfam" id="PF09140">
    <property type="entry name" value="MipZ"/>
    <property type="match status" value="1"/>
</dbReference>